<protein>
    <submittedName>
        <fullName evidence="2">Uncharacterized protein</fullName>
    </submittedName>
</protein>
<dbReference type="Proteomes" id="UP000184315">
    <property type="component" value="Unassembled WGS sequence"/>
</dbReference>
<dbReference type="AlphaFoldDB" id="A0A1J1LL28"/>
<dbReference type="EMBL" id="CZDF01000156">
    <property type="protein sequence ID" value="CUR33183.1"/>
    <property type="molecule type" value="Genomic_DNA"/>
</dbReference>
<sequence length="68" mass="7629">MTNQNPDLSSTVDSELRHTKHESDQSVQPESGSSFPEDQDRILQRSEEGNRRIEENMGNSVGQALEEA</sequence>
<accession>A0A1J1LL28</accession>
<feature type="compositionally biased region" description="Basic and acidic residues" evidence="1">
    <location>
        <begin position="38"/>
        <end position="55"/>
    </location>
</feature>
<feature type="compositionally biased region" description="Polar residues" evidence="1">
    <location>
        <begin position="25"/>
        <end position="36"/>
    </location>
</feature>
<evidence type="ECO:0000313" key="2">
    <source>
        <dbReference type="EMBL" id="CUR33183.1"/>
    </source>
</evidence>
<evidence type="ECO:0000256" key="1">
    <source>
        <dbReference type="SAM" id="MobiDB-lite"/>
    </source>
</evidence>
<name>A0A1J1LL28_9CYAN</name>
<organism evidence="2 3">
    <name type="scientific">Planktothrix tepida PCC 9214</name>
    <dbReference type="NCBI Taxonomy" id="671072"/>
    <lineage>
        <taxon>Bacteria</taxon>
        <taxon>Bacillati</taxon>
        <taxon>Cyanobacteriota</taxon>
        <taxon>Cyanophyceae</taxon>
        <taxon>Oscillatoriophycideae</taxon>
        <taxon>Oscillatoriales</taxon>
        <taxon>Microcoleaceae</taxon>
        <taxon>Planktothrix</taxon>
    </lineage>
</organism>
<dbReference type="STRING" id="671072.PL9214500430"/>
<feature type="region of interest" description="Disordered" evidence="1">
    <location>
        <begin position="1"/>
        <end position="68"/>
    </location>
</feature>
<reference evidence="3" key="1">
    <citation type="submission" date="2015-10" db="EMBL/GenBank/DDBJ databases">
        <authorList>
            <person name="Regsiter A."/>
            <person name="william w."/>
        </authorList>
    </citation>
    <scope>NUCLEOTIDE SEQUENCE [LARGE SCALE GENOMIC DNA]</scope>
</reference>
<dbReference type="RefSeq" id="WP_072719818.1">
    <property type="nucleotide sequence ID" value="NZ_LN889802.1"/>
</dbReference>
<dbReference type="OrthoDB" id="9854648at2"/>
<evidence type="ECO:0000313" key="3">
    <source>
        <dbReference type="Proteomes" id="UP000184315"/>
    </source>
</evidence>
<feature type="compositionally biased region" description="Polar residues" evidence="1">
    <location>
        <begin position="1"/>
        <end position="13"/>
    </location>
</feature>
<keyword evidence="3" id="KW-1185">Reference proteome</keyword>
<proteinExistence type="predicted"/>
<feature type="compositionally biased region" description="Basic and acidic residues" evidence="1">
    <location>
        <begin position="14"/>
        <end position="24"/>
    </location>
</feature>
<gene>
    <name evidence="2" type="ORF">PL9214500430</name>
</gene>